<sequence length="372" mass="40054">MGLGWAAKSIWLPRLRQHPAFAVASVVDPNPAARAEIPQDRAGTRLLDDVAELSRAGTDLAVVAVPNHLHSTVACRLLRMGIPVFLEKPVCLNSAEAEQLAAAERAGGTVLLAGSAARYRADVTALRRVVRQDLGELRHVELSWVRARGVPDAGGWFTQRQFAGGGALVDLGWHLLDTVGPILGPVGFDQAVGTVSDDFVNDRSSQAAWREDAPKDAGSDGDVEDTARGFLVTEDGVSVAIRASWASHEPYDVTRIRVDGSAGSATLTCTFGFSPNRRKGSSLVRVRDGVETEVPLPEEEIGAEYLQQLDELPGLLADPASQGRTVDEVRRTIAVIERIYRSARRARIGARSTRAARPVPYSTLLNTEDHHA</sequence>
<dbReference type="InterPro" id="IPR055170">
    <property type="entry name" value="GFO_IDH_MocA-like_dom"/>
</dbReference>
<dbReference type="PANTHER" id="PTHR43708:SF5">
    <property type="entry name" value="CONSERVED EXPRESSED OXIDOREDUCTASE (EUROFUNG)-RELATED"/>
    <property type="match status" value="1"/>
</dbReference>
<evidence type="ECO:0000256" key="2">
    <source>
        <dbReference type="ARBA" id="ARBA00023002"/>
    </source>
</evidence>
<dbReference type="SUPFAM" id="SSF55347">
    <property type="entry name" value="Glyceraldehyde-3-phosphate dehydrogenase-like, C-terminal domain"/>
    <property type="match status" value="1"/>
</dbReference>
<organism evidence="6 7">
    <name type="scientific">Streptomyces albidochromogenes</name>
    <dbReference type="NCBI Taxonomy" id="329524"/>
    <lineage>
        <taxon>Bacteria</taxon>
        <taxon>Bacillati</taxon>
        <taxon>Actinomycetota</taxon>
        <taxon>Actinomycetes</taxon>
        <taxon>Kitasatosporales</taxon>
        <taxon>Streptomycetaceae</taxon>
        <taxon>Streptomyces</taxon>
    </lineage>
</organism>
<gene>
    <name evidence="6" type="ORF">ACFWJN_26395</name>
</gene>
<dbReference type="RefSeq" id="WP_138901870.1">
    <property type="nucleotide sequence ID" value="NZ_JBHXIJ010000250.1"/>
</dbReference>
<evidence type="ECO:0000313" key="6">
    <source>
        <dbReference type="EMBL" id="MFD5102476.1"/>
    </source>
</evidence>
<dbReference type="Pfam" id="PF01408">
    <property type="entry name" value="GFO_IDH_MocA"/>
    <property type="match status" value="1"/>
</dbReference>
<keyword evidence="2" id="KW-0560">Oxidoreductase</keyword>
<evidence type="ECO:0000259" key="4">
    <source>
        <dbReference type="Pfam" id="PF01408"/>
    </source>
</evidence>
<dbReference type="InterPro" id="IPR000683">
    <property type="entry name" value="Gfo/Idh/MocA-like_OxRdtase_N"/>
</dbReference>
<evidence type="ECO:0000313" key="7">
    <source>
        <dbReference type="Proteomes" id="UP001598448"/>
    </source>
</evidence>
<dbReference type="Pfam" id="PF22725">
    <property type="entry name" value="GFO_IDH_MocA_C3"/>
    <property type="match status" value="1"/>
</dbReference>
<dbReference type="Proteomes" id="UP001598448">
    <property type="component" value="Unassembled WGS sequence"/>
</dbReference>
<dbReference type="Gene3D" id="3.30.360.10">
    <property type="entry name" value="Dihydrodipicolinate Reductase, domain 2"/>
    <property type="match status" value="1"/>
</dbReference>
<dbReference type="EMBL" id="JBHXIJ010000250">
    <property type="protein sequence ID" value="MFD5102476.1"/>
    <property type="molecule type" value="Genomic_DNA"/>
</dbReference>
<accession>A0ABW6FUM7</accession>
<keyword evidence="7" id="KW-1185">Reference proteome</keyword>
<reference evidence="6 7" key="1">
    <citation type="submission" date="2024-09" db="EMBL/GenBank/DDBJ databases">
        <title>The Natural Products Discovery Center: Release of the First 8490 Sequenced Strains for Exploring Actinobacteria Biosynthetic Diversity.</title>
        <authorList>
            <person name="Kalkreuter E."/>
            <person name="Kautsar S.A."/>
            <person name="Yang D."/>
            <person name="Bader C.D."/>
            <person name="Teijaro C.N."/>
            <person name="Fluegel L."/>
            <person name="Davis C.M."/>
            <person name="Simpson J.R."/>
            <person name="Lauterbach L."/>
            <person name="Steele A.D."/>
            <person name="Gui C."/>
            <person name="Meng S."/>
            <person name="Li G."/>
            <person name="Viehrig K."/>
            <person name="Ye F."/>
            <person name="Su P."/>
            <person name="Kiefer A.F."/>
            <person name="Nichols A."/>
            <person name="Cepeda A.J."/>
            <person name="Yan W."/>
            <person name="Fan B."/>
            <person name="Jiang Y."/>
            <person name="Adhikari A."/>
            <person name="Zheng C.-J."/>
            <person name="Schuster L."/>
            <person name="Cowan T.M."/>
            <person name="Smanski M.J."/>
            <person name="Chevrette M.G."/>
            <person name="De Carvalho L.P.S."/>
            <person name="Shen B."/>
        </authorList>
    </citation>
    <scope>NUCLEOTIDE SEQUENCE [LARGE SCALE GENOMIC DNA]</scope>
    <source>
        <strain evidence="6 7">NPDC058348</strain>
    </source>
</reference>
<feature type="region of interest" description="Disordered" evidence="3">
    <location>
        <begin position="203"/>
        <end position="224"/>
    </location>
</feature>
<evidence type="ECO:0000259" key="5">
    <source>
        <dbReference type="Pfam" id="PF22725"/>
    </source>
</evidence>
<name>A0ABW6FUM7_9ACTN</name>
<evidence type="ECO:0000256" key="3">
    <source>
        <dbReference type="SAM" id="MobiDB-lite"/>
    </source>
</evidence>
<dbReference type="InterPro" id="IPR051317">
    <property type="entry name" value="Gfo/Idh/MocA_oxidoreduct"/>
</dbReference>
<dbReference type="Gene3D" id="3.40.50.720">
    <property type="entry name" value="NAD(P)-binding Rossmann-like Domain"/>
    <property type="match status" value="1"/>
</dbReference>
<evidence type="ECO:0000256" key="1">
    <source>
        <dbReference type="ARBA" id="ARBA00010928"/>
    </source>
</evidence>
<dbReference type="InterPro" id="IPR036291">
    <property type="entry name" value="NAD(P)-bd_dom_sf"/>
</dbReference>
<dbReference type="SUPFAM" id="SSF51735">
    <property type="entry name" value="NAD(P)-binding Rossmann-fold domains"/>
    <property type="match status" value="1"/>
</dbReference>
<dbReference type="PANTHER" id="PTHR43708">
    <property type="entry name" value="CONSERVED EXPRESSED OXIDOREDUCTASE (EUROFUNG)"/>
    <property type="match status" value="1"/>
</dbReference>
<feature type="compositionally biased region" description="Basic and acidic residues" evidence="3">
    <location>
        <begin position="209"/>
        <end position="218"/>
    </location>
</feature>
<protein>
    <submittedName>
        <fullName evidence="6">Gfo/Idh/MocA family protein</fullName>
    </submittedName>
</protein>
<comment type="caution">
    <text evidence="6">The sequence shown here is derived from an EMBL/GenBank/DDBJ whole genome shotgun (WGS) entry which is preliminary data.</text>
</comment>
<feature type="domain" description="Gfo/Idh/MocA-like oxidoreductase N-terminal" evidence="4">
    <location>
        <begin position="2"/>
        <end position="112"/>
    </location>
</feature>
<proteinExistence type="inferred from homology"/>
<feature type="domain" description="GFO/IDH/MocA-like oxidoreductase" evidence="5">
    <location>
        <begin position="127"/>
        <end position="265"/>
    </location>
</feature>
<comment type="similarity">
    <text evidence="1">Belongs to the Gfo/Idh/MocA family.</text>
</comment>